<feature type="non-terminal residue" evidence="1">
    <location>
        <position position="1"/>
    </location>
</feature>
<dbReference type="AlphaFoldDB" id="A0AAW7XEN8"/>
<dbReference type="Proteomes" id="UP001169760">
    <property type="component" value="Unassembled WGS sequence"/>
</dbReference>
<feature type="non-terminal residue" evidence="1">
    <location>
        <position position="84"/>
    </location>
</feature>
<gene>
    <name evidence="1" type="ORF">Q4521_22085</name>
</gene>
<dbReference type="Gene3D" id="3.60.21.10">
    <property type="match status" value="1"/>
</dbReference>
<dbReference type="SUPFAM" id="SSF56300">
    <property type="entry name" value="Metallo-dependent phosphatases"/>
    <property type="match status" value="1"/>
</dbReference>
<dbReference type="InterPro" id="IPR029052">
    <property type="entry name" value="Metallo-depent_PP-like"/>
</dbReference>
<proteinExistence type="predicted"/>
<evidence type="ECO:0000313" key="2">
    <source>
        <dbReference type="Proteomes" id="UP001169760"/>
    </source>
</evidence>
<protein>
    <submittedName>
        <fullName evidence="1">Uncharacterized protein</fullName>
    </submittedName>
</protein>
<dbReference type="RefSeq" id="WP_303494624.1">
    <property type="nucleotide sequence ID" value="NZ_JAUOPB010000380.1"/>
</dbReference>
<sequence length="84" mass="9303">IARVNTLAQEHDRLLLVSGHDHNMQYLFSNGIPQIISGSGSKTSPTYLGKNNGFTYGENGYVKLSILEDKEVIADFKSNNQTVF</sequence>
<accession>A0AAW7XEN8</accession>
<name>A0AAW7XEN8_9GAMM</name>
<comment type="caution">
    <text evidence="1">The sequence shown here is derived from an EMBL/GenBank/DDBJ whole genome shotgun (WGS) entry which is preliminary data.</text>
</comment>
<organism evidence="1 2">
    <name type="scientific">Saccharophagus degradans</name>
    <dbReference type="NCBI Taxonomy" id="86304"/>
    <lineage>
        <taxon>Bacteria</taxon>
        <taxon>Pseudomonadati</taxon>
        <taxon>Pseudomonadota</taxon>
        <taxon>Gammaproteobacteria</taxon>
        <taxon>Cellvibrionales</taxon>
        <taxon>Cellvibrionaceae</taxon>
        <taxon>Saccharophagus</taxon>
    </lineage>
</organism>
<reference evidence="1" key="1">
    <citation type="submission" date="2023-07" db="EMBL/GenBank/DDBJ databases">
        <title>Genome content predicts the carbon catabolic preferences of heterotrophic bacteria.</title>
        <authorList>
            <person name="Gralka M."/>
        </authorList>
    </citation>
    <scope>NUCLEOTIDE SEQUENCE</scope>
    <source>
        <strain evidence="1">I3M17_2</strain>
    </source>
</reference>
<evidence type="ECO:0000313" key="1">
    <source>
        <dbReference type="EMBL" id="MDO6425183.1"/>
    </source>
</evidence>
<dbReference type="EMBL" id="JAUOPB010000380">
    <property type="protein sequence ID" value="MDO6425183.1"/>
    <property type="molecule type" value="Genomic_DNA"/>
</dbReference>